<dbReference type="Proteomes" id="UP001418222">
    <property type="component" value="Unassembled WGS sequence"/>
</dbReference>
<dbReference type="InterPro" id="IPR013581">
    <property type="entry name" value="PDR_assoc"/>
</dbReference>
<evidence type="ECO:0000256" key="9">
    <source>
        <dbReference type="ARBA" id="ARBA00023136"/>
    </source>
</evidence>
<dbReference type="InterPro" id="IPR003593">
    <property type="entry name" value="AAA+_ATPase"/>
</dbReference>
<comment type="subcellular location">
    <subcellularLocation>
        <location evidence="1">Membrane</location>
        <topology evidence="1">Multi-pass membrane protein</topology>
    </subcellularLocation>
</comment>
<dbReference type="SUPFAM" id="SSF52540">
    <property type="entry name" value="P-loop containing nucleoside triphosphate hydrolases"/>
    <property type="match status" value="2"/>
</dbReference>
<keyword evidence="6" id="KW-0547">Nucleotide-binding</keyword>
<dbReference type="FunFam" id="3.40.50.300:FF:000059">
    <property type="entry name" value="ABC transporter G family member 40"/>
    <property type="match status" value="1"/>
</dbReference>
<evidence type="ECO:0000256" key="4">
    <source>
        <dbReference type="ARBA" id="ARBA00022692"/>
    </source>
</evidence>
<keyword evidence="9 10" id="KW-0472">Membrane</keyword>
<feature type="domain" description="ABC transporter" evidence="11">
    <location>
        <begin position="502"/>
        <end position="756"/>
    </location>
</feature>
<dbReference type="Pfam" id="PF19055">
    <property type="entry name" value="ABC2_membrane_7"/>
    <property type="match status" value="1"/>
</dbReference>
<dbReference type="GO" id="GO:0005524">
    <property type="term" value="F:ATP binding"/>
    <property type="evidence" value="ECO:0007669"/>
    <property type="project" value="UniProtKB-KW"/>
</dbReference>
<evidence type="ECO:0000313" key="13">
    <source>
        <dbReference type="Proteomes" id="UP001418222"/>
    </source>
</evidence>
<dbReference type="InterPro" id="IPR034003">
    <property type="entry name" value="ABCG_PDR_2"/>
</dbReference>
<dbReference type="EMBL" id="JBBWWQ010000009">
    <property type="protein sequence ID" value="KAK8938653.1"/>
    <property type="molecule type" value="Genomic_DNA"/>
</dbReference>
<evidence type="ECO:0000256" key="3">
    <source>
        <dbReference type="ARBA" id="ARBA00022448"/>
    </source>
</evidence>
<evidence type="ECO:0000256" key="7">
    <source>
        <dbReference type="ARBA" id="ARBA00022840"/>
    </source>
</evidence>
<dbReference type="InterPro" id="IPR043926">
    <property type="entry name" value="ABCG_dom"/>
</dbReference>
<keyword evidence="3" id="KW-0813">Transport</keyword>
<keyword evidence="4 10" id="KW-0812">Transmembrane</keyword>
<accession>A0AAP0G5J1</accession>
<keyword evidence="8 10" id="KW-1133">Transmembrane helix</keyword>
<evidence type="ECO:0000256" key="1">
    <source>
        <dbReference type="ARBA" id="ARBA00004141"/>
    </source>
</evidence>
<dbReference type="SMART" id="SM00382">
    <property type="entry name" value="AAA"/>
    <property type="match status" value="1"/>
</dbReference>
<dbReference type="GO" id="GO:0016887">
    <property type="term" value="F:ATP hydrolysis activity"/>
    <property type="evidence" value="ECO:0007669"/>
    <property type="project" value="InterPro"/>
</dbReference>
<evidence type="ECO:0000256" key="10">
    <source>
        <dbReference type="SAM" id="Phobius"/>
    </source>
</evidence>
<evidence type="ECO:0000256" key="5">
    <source>
        <dbReference type="ARBA" id="ARBA00022737"/>
    </source>
</evidence>
<protein>
    <submittedName>
        <fullName evidence="12">Pleiotropic drug resistance protein 7</fullName>
    </submittedName>
</protein>
<dbReference type="Pfam" id="PF08370">
    <property type="entry name" value="PDR_assoc"/>
    <property type="match status" value="1"/>
</dbReference>
<dbReference type="InterPro" id="IPR003439">
    <property type="entry name" value="ABC_transporter-like_ATP-bd"/>
</dbReference>
<organism evidence="12 13">
    <name type="scientific">Platanthera zijinensis</name>
    <dbReference type="NCBI Taxonomy" id="2320716"/>
    <lineage>
        <taxon>Eukaryota</taxon>
        <taxon>Viridiplantae</taxon>
        <taxon>Streptophyta</taxon>
        <taxon>Embryophyta</taxon>
        <taxon>Tracheophyta</taxon>
        <taxon>Spermatophyta</taxon>
        <taxon>Magnoliopsida</taxon>
        <taxon>Liliopsida</taxon>
        <taxon>Asparagales</taxon>
        <taxon>Orchidaceae</taxon>
        <taxon>Orchidoideae</taxon>
        <taxon>Orchideae</taxon>
        <taxon>Orchidinae</taxon>
        <taxon>Platanthera</taxon>
    </lineage>
</organism>
<gene>
    <name evidence="12" type="primary">PDR7</name>
    <name evidence="12" type="ORF">KSP39_PZI010887</name>
</gene>
<sequence length="926" mass="105114">MIVGPIKTLFMDDISTGLDSSTTFQIVNSLRQAIHILGGTAVLSLLQPAPETYELFDDIILLSDGHIVYQGSRTHAPQFFESMGFKCPERKGYADFLQEVTSRKDQHKYWVGEHEYRYIPIMEFVDAFHSFHEGEKLKEEMSVPFDRSKSHPSALVMSKYGIKRIELLKACAWRELILIKRNSIVYAFRAVQVALMSFITMTLFLRTNMHGESVIDGGIYMGFLYYSVLIMLINAFSELALTIVNLPIITKQRDYHFYPAWAYTIPMWLLKIPFSFSETSIWLLLNYFAIGLDPSIERFLKCYILLVVTNQTSVGLFRVMAAIGRVMAVANAYASLAFGLSIVLGGFLISHDDLKKWWVWAYWLSPLMYSQNAISVNEFLGTNWNRMIPNSNVTLGIQILESRGIVPEANRYWIGVVVLLAYVLLFNFFFTLTVSYAKKIGRDNQVISKETLREKRICITGKHEDSSFEGNNSTHKHEYKNKVIDLSHESKGMVLPFIPLVVAFDNISYSIDMPQEMKEMGAKDDRLKLLNGVSGSLRPGILTALMGVSGAGKTTLMDVLAGRKTGGYTEGNITINGYPKQQEAFTRVLGYCEQNDIHSANITVYESLVFSAWLRLPPDVDAPTRKMFIEEIMELVELSSIRKALVGAPTEEFGLSLEQRKRLTIAVEIVANPSIIFMDEPTSGLDSRAASIVMRTVRNIVDTKRTVLCTIHQPSIDIFEAFDERIPVWWRWYYWACPVSWTLRGLIETQYGDDMAYLDANQTMAQFIKSHFGFSHDHLEEPAVMVAFFAVLFPTVFAVAINLDRNGGPPLFAELVYLVHNPVPVHLARVRWGLYWRHLLTAEVMANISRMYVDFFCMAGDSFLLKYDMVLLVCFNIAPIPVPEASISNINGSWKLVRSSLLHQPQCQSNLLPAFARSSQDMDPFV</sequence>
<feature type="transmembrane region" description="Helical" evidence="10">
    <location>
        <begin position="224"/>
        <end position="248"/>
    </location>
</feature>
<evidence type="ECO:0000259" key="11">
    <source>
        <dbReference type="PROSITE" id="PS50893"/>
    </source>
</evidence>
<comment type="caution">
    <text evidence="12">The sequence shown here is derived from an EMBL/GenBank/DDBJ whole genome shotgun (WGS) entry which is preliminary data.</text>
</comment>
<evidence type="ECO:0000256" key="8">
    <source>
        <dbReference type="ARBA" id="ARBA00022989"/>
    </source>
</evidence>
<dbReference type="PANTHER" id="PTHR48040">
    <property type="entry name" value="PLEIOTROPIC DRUG RESISTANCE PROTEIN 1-LIKE ISOFORM X1"/>
    <property type="match status" value="1"/>
</dbReference>
<evidence type="ECO:0000256" key="2">
    <source>
        <dbReference type="ARBA" id="ARBA00006012"/>
    </source>
</evidence>
<evidence type="ECO:0000256" key="6">
    <source>
        <dbReference type="ARBA" id="ARBA00022741"/>
    </source>
</evidence>
<keyword evidence="13" id="KW-1185">Reference proteome</keyword>
<dbReference type="InterPro" id="IPR013525">
    <property type="entry name" value="ABC2_TM"/>
</dbReference>
<keyword evidence="7" id="KW-0067">ATP-binding</keyword>
<comment type="similarity">
    <text evidence="2">Belongs to the ABC transporter superfamily. ABCG family. PDR (TC 3.A.1.205) subfamily.</text>
</comment>
<dbReference type="InterPro" id="IPR027417">
    <property type="entry name" value="P-loop_NTPase"/>
</dbReference>
<evidence type="ECO:0000313" key="12">
    <source>
        <dbReference type="EMBL" id="KAK8938653.1"/>
    </source>
</evidence>
<dbReference type="PROSITE" id="PS50893">
    <property type="entry name" value="ABC_TRANSPORTER_2"/>
    <property type="match status" value="1"/>
</dbReference>
<dbReference type="Pfam" id="PF00005">
    <property type="entry name" value="ABC_tran"/>
    <property type="match status" value="1"/>
</dbReference>
<feature type="transmembrane region" description="Helical" evidence="10">
    <location>
        <begin position="184"/>
        <end position="204"/>
    </location>
</feature>
<feature type="transmembrane region" description="Helical" evidence="10">
    <location>
        <begin position="412"/>
        <end position="432"/>
    </location>
</feature>
<dbReference type="AlphaFoldDB" id="A0AAP0G5J1"/>
<feature type="transmembrane region" description="Helical" evidence="10">
    <location>
        <begin position="328"/>
        <end position="349"/>
    </location>
</feature>
<dbReference type="Gene3D" id="3.40.50.300">
    <property type="entry name" value="P-loop containing nucleotide triphosphate hydrolases"/>
    <property type="match status" value="2"/>
</dbReference>
<dbReference type="GO" id="GO:0140359">
    <property type="term" value="F:ABC-type transporter activity"/>
    <property type="evidence" value="ECO:0007669"/>
    <property type="project" value="InterPro"/>
</dbReference>
<keyword evidence="5" id="KW-0677">Repeat</keyword>
<dbReference type="GO" id="GO:0016020">
    <property type="term" value="C:membrane"/>
    <property type="evidence" value="ECO:0007669"/>
    <property type="project" value="UniProtKB-SubCell"/>
</dbReference>
<dbReference type="Pfam" id="PF01061">
    <property type="entry name" value="ABC2_membrane"/>
    <property type="match status" value="1"/>
</dbReference>
<proteinExistence type="inferred from homology"/>
<name>A0AAP0G5J1_9ASPA</name>
<dbReference type="PANTHER" id="PTHR48040:SF35">
    <property type="entry name" value="ABC TRANSPORTER G FAMILY MEMBER 39-LIKE"/>
    <property type="match status" value="1"/>
</dbReference>
<reference evidence="12 13" key="1">
    <citation type="journal article" date="2022" name="Nat. Plants">
        <title>Genomes of leafy and leafless Platanthera orchids illuminate the evolution of mycoheterotrophy.</title>
        <authorList>
            <person name="Li M.H."/>
            <person name="Liu K.W."/>
            <person name="Li Z."/>
            <person name="Lu H.C."/>
            <person name="Ye Q.L."/>
            <person name="Zhang D."/>
            <person name="Wang J.Y."/>
            <person name="Li Y.F."/>
            <person name="Zhong Z.M."/>
            <person name="Liu X."/>
            <person name="Yu X."/>
            <person name="Liu D.K."/>
            <person name="Tu X.D."/>
            <person name="Liu B."/>
            <person name="Hao Y."/>
            <person name="Liao X.Y."/>
            <person name="Jiang Y.T."/>
            <person name="Sun W.H."/>
            <person name="Chen J."/>
            <person name="Chen Y.Q."/>
            <person name="Ai Y."/>
            <person name="Zhai J.W."/>
            <person name="Wu S.S."/>
            <person name="Zhou Z."/>
            <person name="Hsiao Y.Y."/>
            <person name="Wu W.L."/>
            <person name="Chen Y.Y."/>
            <person name="Lin Y.F."/>
            <person name="Hsu J.L."/>
            <person name="Li C.Y."/>
            <person name="Wang Z.W."/>
            <person name="Zhao X."/>
            <person name="Zhong W.Y."/>
            <person name="Ma X.K."/>
            <person name="Ma L."/>
            <person name="Huang J."/>
            <person name="Chen G.Z."/>
            <person name="Huang M.Z."/>
            <person name="Huang L."/>
            <person name="Peng D.H."/>
            <person name="Luo Y.B."/>
            <person name="Zou S.Q."/>
            <person name="Chen S.P."/>
            <person name="Lan S."/>
            <person name="Tsai W.C."/>
            <person name="Van de Peer Y."/>
            <person name="Liu Z.J."/>
        </authorList>
    </citation>
    <scope>NUCLEOTIDE SEQUENCE [LARGE SCALE GENOMIC DNA]</scope>
    <source>
        <strain evidence="12">Lor287</strain>
    </source>
</reference>
<dbReference type="CDD" id="cd03232">
    <property type="entry name" value="ABCG_PDR_domain2"/>
    <property type="match status" value="1"/>
</dbReference>